<dbReference type="RefSeq" id="WP_091735417.1">
    <property type="nucleotide sequence ID" value="NZ_CBFSJS010000037.1"/>
</dbReference>
<evidence type="ECO:0000313" key="3">
    <source>
        <dbReference type="Proteomes" id="UP000198877"/>
    </source>
</evidence>
<keyword evidence="1" id="KW-0812">Transmembrane</keyword>
<name>A0A1I6G538_9MICO</name>
<accession>A0A1I6G538</accession>
<dbReference type="Proteomes" id="UP000198877">
    <property type="component" value="Unassembled WGS sequence"/>
</dbReference>
<evidence type="ECO:0000256" key="1">
    <source>
        <dbReference type="SAM" id="Phobius"/>
    </source>
</evidence>
<sequence length="118" mass="12463">MTPEEQAFAAFAHAVDAIYFGLGILSAGMCVVAVILVILALRRDHATLLSAGAICWLSATILGLVWVGQGLWPLAVLQAASVPAVVLVELARRRLRRFVASRRASRPVPPHADVVAAG</sequence>
<dbReference type="EMBL" id="FOYR01000001">
    <property type="protein sequence ID" value="SFR37147.1"/>
    <property type="molecule type" value="Genomic_DNA"/>
</dbReference>
<feature type="transmembrane region" description="Helical" evidence="1">
    <location>
        <begin position="72"/>
        <end position="91"/>
    </location>
</feature>
<dbReference type="AlphaFoldDB" id="A0A1I6G538"/>
<organism evidence="2 3">
    <name type="scientific">Microbacterium azadirachtae</name>
    <dbReference type="NCBI Taxonomy" id="582680"/>
    <lineage>
        <taxon>Bacteria</taxon>
        <taxon>Bacillati</taxon>
        <taxon>Actinomycetota</taxon>
        <taxon>Actinomycetes</taxon>
        <taxon>Micrococcales</taxon>
        <taxon>Microbacteriaceae</taxon>
        <taxon>Microbacterium</taxon>
    </lineage>
</organism>
<keyword evidence="1" id="KW-0472">Membrane</keyword>
<proteinExistence type="predicted"/>
<gene>
    <name evidence="2" type="ORF">SAMN04488591_0751</name>
</gene>
<feature type="transmembrane region" description="Helical" evidence="1">
    <location>
        <begin position="48"/>
        <end position="66"/>
    </location>
</feature>
<reference evidence="3" key="1">
    <citation type="submission" date="2016-10" db="EMBL/GenBank/DDBJ databases">
        <authorList>
            <person name="Varghese N."/>
            <person name="Submissions S."/>
        </authorList>
    </citation>
    <scope>NUCLEOTIDE SEQUENCE [LARGE SCALE GENOMIC DNA]</scope>
    <source>
        <strain evidence="3">CL127</strain>
    </source>
</reference>
<evidence type="ECO:0000313" key="2">
    <source>
        <dbReference type="EMBL" id="SFR37147.1"/>
    </source>
</evidence>
<feature type="transmembrane region" description="Helical" evidence="1">
    <location>
        <begin position="17"/>
        <end position="41"/>
    </location>
</feature>
<keyword evidence="1" id="KW-1133">Transmembrane helix</keyword>
<protein>
    <submittedName>
        <fullName evidence="2">Uncharacterized protein</fullName>
    </submittedName>
</protein>